<protein>
    <submittedName>
        <fullName evidence="1">Uncharacterized protein</fullName>
    </submittedName>
</protein>
<proteinExistence type="predicted"/>
<dbReference type="AlphaFoldDB" id="F0BEJ5"/>
<reference evidence="1 2" key="1">
    <citation type="journal article" date="2011" name="BMC Genomics">
        <title>Comparative genomics reveals diversity among xanthomonads infecting tomato and pepper.</title>
        <authorList>
            <person name="Potnis N."/>
            <person name="Krasileva K."/>
            <person name="Chow V."/>
            <person name="Almeida N.F."/>
            <person name="Patil P.B."/>
            <person name="Ryan R.P."/>
            <person name="Sharlach M."/>
            <person name="Behlau F."/>
            <person name="Dow J.M."/>
            <person name="Momol M.T."/>
            <person name="White F.F."/>
            <person name="Preston J.F."/>
            <person name="Vinatzer B.A."/>
            <person name="Koebnik R."/>
            <person name="Setubal J.C."/>
            <person name="Norman D.J."/>
            <person name="Staskawicz B.J."/>
            <person name="Jones J.B."/>
        </authorList>
    </citation>
    <scope>NUCLEOTIDE SEQUENCE [LARGE SCALE GENOMIC DNA]</scope>
    <source>
        <strain evidence="1 2">ATCC 35937</strain>
    </source>
</reference>
<dbReference type="Proteomes" id="UP000003299">
    <property type="component" value="Unassembled WGS sequence"/>
</dbReference>
<name>F0BEJ5_9XANT</name>
<sequence>MDVPVQAVLAAWAVDAGLGREPVAPDQCAGDFHGQLGPLEVIEFVRQRELELPGNRRIFATLGRLSRRPELSGDQGPIGRVLGGDAARFDDAVPAAIVVAQAGERVLQQQTGAVGGCCDGRMSFGTAEGFDVGVVDGHEAATPKQWDCLVYALALDFRKRPWRLGFKGHRPLRTCHAVTPRCALASFF</sequence>
<gene>
    <name evidence="1" type="ORF">XVE_2623</name>
</gene>
<dbReference type="EMBL" id="AEQV01000087">
    <property type="protein sequence ID" value="EGD09102.1"/>
    <property type="molecule type" value="Genomic_DNA"/>
</dbReference>
<organism evidence="1 2">
    <name type="scientific">Xanthomonas vesicatoria ATCC 35937</name>
    <dbReference type="NCBI Taxonomy" id="925775"/>
    <lineage>
        <taxon>Bacteria</taxon>
        <taxon>Pseudomonadati</taxon>
        <taxon>Pseudomonadota</taxon>
        <taxon>Gammaproteobacteria</taxon>
        <taxon>Lysobacterales</taxon>
        <taxon>Lysobacteraceae</taxon>
        <taxon>Xanthomonas</taxon>
    </lineage>
</organism>
<comment type="caution">
    <text evidence="1">The sequence shown here is derived from an EMBL/GenBank/DDBJ whole genome shotgun (WGS) entry which is preliminary data.</text>
</comment>
<evidence type="ECO:0000313" key="2">
    <source>
        <dbReference type="Proteomes" id="UP000003299"/>
    </source>
</evidence>
<accession>F0BEJ5</accession>
<evidence type="ECO:0000313" key="1">
    <source>
        <dbReference type="EMBL" id="EGD09102.1"/>
    </source>
</evidence>